<organism evidence="1 2">
    <name type="scientific">Geotalea uraniireducens (strain Rf4)</name>
    <name type="common">Geobacter uraniireducens</name>
    <dbReference type="NCBI Taxonomy" id="351605"/>
    <lineage>
        <taxon>Bacteria</taxon>
        <taxon>Pseudomonadati</taxon>
        <taxon>Thermodesulfobacteriota</taxon>
        <taxon>Desulfuromonadia</taxon>
        <taxon>Geobacterales</taxon>
        <taxon>Geobacteraceae</taxon>
        <taxon>Geotalea</taxon>
    </lineage>
</organism>
<dbReference type="RefSeq" id="WP_011940306.1">
    <property type="nucleotide sequence ID" value="NC_009483.1"/>
</dbReference>
<accession>A5G779</accession>
<reference evidence="1 2" key="1">
    <citation type="submission" date="2007-05" db="EMBL/GenBank/DDBJ databases">
        <title>Complete sequence of Geobacter uraniireducens Rf4.</title>
        <authorList>
            <consortium name="US DOE Joint Genome Institute"/>
            <person name="Copeland A."/>
            <person name="Lucas S."/>
            <person name="Lapidus A."/>
            <person name="Barry K."/>
            <person name="Detter J.C."/>
            <person name="Glavina del Rio T."/>
            <person name="Hammon N."/>
            <person name="Israni S."/>
            <person name="Dalin E."/>
            <person name="Tice H."/>
            <person name="Pitluck S."/>
            <person name="Chertkov O."/>
            <person name="Brettin T."/>
            <person name="Bruce D."/>
            <person name="Han C."/>
            <person name="Schmutz J."/>
            <person name="Larimer F."/>
            <person name="Land M."/>
            <person name="Hauser L."/>
            <person name="Kyrpides N."/>
            <person name="Mikhailova N."/>
            <person name="Shelobolina E."/>
            <person name="Aklujkar M."/>
            <person name="Lovley D."/>
            <person name="Richardson P."/>
        </authorList>
    </citation>
    <scope>NUCLEOTIDE SEQUENCE [LARGE SCALE GENOMIC DNA]</scope>
    <source>
        <strain evidence="2">ATCC BAA-1134 / JCM 13001 / Rf4</strain>
    </source>
</reference>
<evidence type="ECO:0008006" key="3">
    <source>
        <dbReference type="Google" id="ProtNLM"/>
    </source>
</evidence>
<dbReference type="Proteomes" id="UP000006695">
    <property type="component" value="Chromosome"/>
</dbReference>
<evidence type="ECO:0000313" key="2">
    <source>
        <dbReference type="Proteomes" id="UP000006695"/>
    </source>
</evidence>
<keyword evidence="2" id="KW-1185">Reference proteome</keyword>
<sequence length="208" mass="23063">MQLINTKSVVIPISQSSLEKNTNGKLYGSGRTAIIFSNMDTNDQSEWLPIVNELISEKHMILTYDYLQHMDDQSRTLEDAISFVKTSGAKRIVLIGASRGGVASIKVAARSIDNDCIVGVVALSAPISYEGFVFYNNDELCKIRIPKLLINSESDDGADDTRKMHEIFIEPKETIFFPGDAHGTELFAKERESLVGKLKDFIESVSVN</sequence>
<name>A5G779_GEOUR</name>
<dbReference type="KEGG" id="gur:Gura_3492"/>
<dbReference type="InterPro" id="IPR029058">
    <property type="entry name" value="AB_hydrolase_fold"/>
</dbReference>
<dbReference type="SUPFAM" id="SSF53474">
    <property type="entry name" value="alpha/beta-Hydrolases"/>
    <property type="match status" value="1"/>
</dbReference>
<protein>
    <recommendedName>
        <fullName evidence="3">Alpha/beta hydrolase</fullName>
    </recommendedName>
</protein>
<proteinExistence type="predicted"/>
<dbReference type="EMBL" id="CP000698">
    <property type="protein sequence ID" value="ABQ27647.1"/>
    <property type="molecule type" value="Genomic_DNA"/>
</dbReference>
<dbReference type="HOGENOM" id="CLU_1319410_0_0_7"/>
<dbReference type="Gene3D" id="3.40.50.1820">
    <property type="entry name" value="alpha/beta hydrolase"/>
    <property type="match status" value="1"/>
</dbReference>
<dbReference type="STRING" id="351605.Gura_3492"/>
<evidence type="ECO:0000313" key="1">
    <source>
        <dbReference type="EMBL" id="ABQ27647.1"/>
    </source>
</evidence>
<dbReference type="AlphaFoldDB" id="A5G779"/>
<gene>
    <name evidence="1" type="ordered locus">Gura_3492</name>
</gene>